<dbReference type="EMBL" id="JAARYD010000007">
    <property type="protein sequence ID" value="MBC2177791.1"/>
    <property type="molecule type" value="Genomic_DNA"/>
</dbReference>
<proteinExistence type="predicted"/>
<reference evidence="2 3" key="1">
    <citation type="submission" date="2020-03" db="EMBL/GenBank/DDBJ databases">
        <title>Soil Listeria distribution.</title>
        <authorList>
            <person name="Liao J."/>
            <person name="Wiedmann M."/>
        </authorList>
    </citation>
    <scope>NUCLEOTIDE SEQUENCE [LARGE SCALE GENOMIC DNA]</scope>
    <source>
        <strain evidence="2 3">FSL L7-0259</strain>
    </source>
</reference>
<gene>
    <name evidence="1" type="ORF">HCB27_14240</name>
    <name evidence="2" type="ORF">HCB27_14255</name>
</gene>
<dbReference type="EMBL" id="JAARYD010000007">
    <property type="protein sequence ID" value="MBC2177788.1"/>
    <property type="molecule type" value="Genomic_DNA"/>
</dbReference>
<evidence type="ECO:0000313" key="3">
    <source>
        <dbReference type="Proteomes" id="UP000541735"/>
    </source>
</evidence>
<evidence type="ECO:0000313" key="1">
    <source>
        <dbReference type="EMBL" id="MBC2177788.1"/>
    </source>
</evidence>
<name>A0A7X1D9V3_9LIST</name>
<dbReference type="InterPro" id="IPR025233">
    <property type="entry name" value="DUF4176"/>
</dbReference>
<comment type="caution">
    <text evidence="2">The sequence shown here is derived from an EMBL/GenBank/DDBJ whole genome shotgun (WGS) entry which is preliminary data.</text>
</comment>
<sequence>MIGKRYLPLGSVVLLKEGKKELMIYGRKQRDVETKKFFDYAACLYPEGHISKDHIIVFNHESIEKVLFEGLSNDVNKLYEEKVLMTKDEHRINF</sequence>
<evidence type="ECO:0000313" key="2">
    <source>
        <dbReference type="EMBL" id="MBC2177791.1"/>
    </source>
</evidence>
<dbReference type="AlphaFoldDB" id="A0A7X1D9V3"/>
<organism evidence="2 3">
    <name type="scientific">Listeria booriae</name>
    <dbReference type="NCBI Taxonomy" id="1552123"/>
    <lineage>
        <taxon>Bacteria</taxon>
        <taxon>Bacillati</taxon>
        <taxon>Bacillota</taxon>
        <taxon>Bacilli</taxon>
        <taxon>Bacillales</taxon>
        <taxon>Listeriaceae</taxon>
        <taxon>Listeria</taxon>
    </lineage>
</organism>
<protein>
    <submittedName>
        <fullName evidence="2">DUF4176 domain-containing protein</fullName>
    </submittedName>
</protein>
<accession>A0A7X1D9V3</accession>
<dbReference type="Pfam" id="PF13780">
    <property type="entry name" value="DUF4176"/>
    <property type="match status" value="1"/>
</dbReference>
<dbReference type="Proteomes" id="UP000541735">
    <property type="component" value="Unassembled WGS sequence"/>
</dbReference>